<evidence type="ECO:0000313" key="2">
    <source>
        <dbReference type="EMBL" id="GAH90446.1"/>
    </source>
</evidence>
<organism evidence="2">
    <name type="scientific">marine sediment metagenome</name>
    <dbReference type="NCBI Taxonomy" id="412755"/>
    <lineage>
        <taxon>unclassified sequences</taxon>
        <taxon>metagenomes</taxon>
        <taxon>ecological metagenomes</taxon>
    </lineage>
</organism>
<evidence type="ECO:0000256" key="1">
    <source>
        <dbReference type="SAM" id="Phobius"/>
    </source>
</evidence>
<feature type="transmembrane region" description="Helical" evidence="1">
    <location>
        <begin position="61"/>
        <end position="85"/>
    </location>
</feature>
<feature type="transmembrane region" description="Helical" evidence="1">
    <location>
        <begin position="34"/>
        <end position="54"/>
    </location>
</feature>
<accession>X1J6V5</accession>
<proteinExistence type="predicted"/>
<gene>
    <name evidence="2" type="ORF">S06H3_05882</name>
</gene>
<sequence length="121" mass="13550">MRNILIRIITLTITIILVAYIFPDNMIRLEGEGWNMIWPALITALFLALVNLIVKPIVSILTIPINILTLGLFSLIINAAMLWIVDYFVKGFSVSGIWGYFIGALAISIINSVLYKILAEK</sequence>
<protein>
    <recommendedName>
        <fullName evidence="3">Phage holin family protein</fullName>
    </recommendedName>
</protein>
<evidence type="ECO:0008006" key="3">
    <source>
        <dbReference type="Google" id="ProtNLM"/>
    </source>
</evidence>
<dbReference type="EMBL" id="BARV01002225">
    <property type="protein sequence ID" value="GAH90446.1"/>
    <property type="molecule type" value="Genomic_DNA"/>
</dbReference>
<comment type="caution">
    <text evidence="2">The sequence shown here is derived from an EMBL/GenBank/DDBJ whole genome shotgun (WGS) entry which is preliminary data.</text>
</comment>
<feature type="transmembrane region" description="Helical" evidence="1">
    <location>
        <begin position="97"/>
        <end position="118"/>
    </location>
</feature>
<keyword evidence="1" id="KW-0472">Membrane</keyword>
<keyword evidence="1" id="KW-0812">Transmembrane</keyword>
<dbReference type="Pfam" id="PF04020">
    <property type="entry name" value="Phage_holin_4_2"/>
    <property type="match status" value="1"/>
</dbReference>
<name>X1J6V5_9ZZZZ</name>
<keyword evidence="1" id="KW-1133">Transmembrane helix</keyword>
<dbReference type="PANTHER" id="PTHR37309">
    <property type="entry name" value="SLR0284 PROTEIN"/>
    <property type="match status" value="1"/>
</dbReference>
<feature type="transmembrane region" description="Helical" evidence="1">
    <location>
        <begin position="5"/>
        <end position="22"/>
    </location>
</feature>
<dbReference type="InterPro" id="IPR007165">
    <property type="entry name" value="Phage_holin_4_2"/>
</dbReference>
<dbReference type="AlphaFoldDB" id="X1J6V5"/>
<reference evidence="2" key="1">
    <citation type="journal article" date="2014" name="Front. Microbiol.">
        <title>High frequency of phylogenetically diverse reductive dehalogenase-homologous genes in deep subseafloor sedimentary metagenomes.</title>
        <authorList>
            <person name="Kawai M."/>
            <person name="Futagami T."/>
            <person name="Toyoda A."/>
            <person name="Takaki Y."/>
            <person name="Nishi S."/>
            <person name="Hori S."/>
            <person name="Arai W."/>
            <person name="Tsubouchi T."/>
            <person name="Morono Y."/>
            <person name="Uchiyama I."/>
            <person name="Ito T."/>
            <person name="Fujiyama A."/>
            <person name="Inagaki F."/>
            <person name="Takami H."/>
        </authorList>
    </citation>
    <scope>NUCLEOTIDE SEQUENCE</scope>
    <source>
        <strain evidence="2">Expedition CK06-06</strain>
    </source>
</reference>
<dbReference type="PANTHER" id="PTHR37309:SF1">
    <property type="entry name" value="SLR0284 PROTEIN"/>
    <property type="match status" value="1"/>
</dbReference>